<dbReference type="AlphaFoldDB" id="A0A841AFR0"/>
<dbReference type="Proteomes" id="UP000588158">
    <property type="component" value="Unassembled WGS sequence"/>
</dbReference>
<keyword evidence="1" id="KW-0472">Membrane</keyword>
<evidence type="ECO:0000256" key="1">
    <source>
        <dbReference type="SAM" id="Phobius"/>
    </source>
</evidence>
<feature type="transmembrane region" description="Helical" evidence="1">
    <location>
        <begin position="59"/>
        <end position="78"/>
    </location>
</feature>
<proteinExistence type="predicted"/>
<name>A0A841AFR0_9MICO</name>
<keyword evidence="1" id="KW-0812">Transmembrane</keyword>
<keyword evidence="4" id="KW-1185">Reference proteome</keyword>
<feature type="domain" description="DUF1648" evidence="2">
    <location>
        <begin position="24"/>
        <end position="69"/>
    </location>
</feature>
<evidence type="ECO:0000313" key="4">
    <source>
        <dbReference type="Proteomes" id="UP000588158"/>
    </source>
</evidence>
<dbReference type="InterPro" id="IPR012867">
    <property type="entry name" value="DUF1648"/>
</dbReference>
<keyword evidence="1" id="KW-1133">Transmembrane helix</keyword>
<feature type="transmembrane region" description="Helical" evidence="1">
    <location>
        <begin position="133"/>
        <end position="153"/>
    </location>
</feature>
<feature type="transmembrane region" description="Helical" evidence="1">
    <location>
        <begin position="12"/>
        <end position="33"/>
    </location>
</feature>
<accession>A0A841AFR0</accession>
<evidence type="ECO:0000259" key="2">
    <source>
        <dbReference type="Pfam" id="PF07853"/>
    </source>
</evidence>
<sequence length="158" mass="16963">MRPPRTYTTGPITRGLRALTVLAVLGTSAWILVRYPGLSDIVATHFDASGHPDSFGPRWSILVLGGLMLVLSLGIVALSSRPRLFNYPVRITEENAQAVYREGERMLVWTGLAIQPIYLGIAWSVIVGGGAPLIVLGAVALLAACAMGIVRMVRAGRR</sequence>
<protein>
    <recommendedName>
        <fullName evidence="2">DUF1648 domain-containing protein</fullName>
    </recommendedName>
</protein>
<reference evidence="3 4" key="1">
    <citation type="submission" date="2020-08" db="EMBL/GenBank/DDBJ databases">
        <title>Sequencing the genomes of 1000 actinobacteria strains.</title>
        <authorList>
            <person name="Klenk H.-P."/>
        </authorList>
    </citation>
    <scope>NUCLEOTIDE SEQUENCE [LARGE SCALE GENOMIC DNA]</scope>
    <source>
        <strain evidence="3 4">DSM 28796</strain>
    </source>
</reference>
<dbReference type="Pfam" id="PF07853">
    <property type="entry name" value="DUF1648"/>
    <property type="match status" value="1"/>
</dbReference>
<organism evidence="3 4">
    <name type="scientific">Brachybacterium aquaticum</name>
    <dbReference type="NCBI Taxonomy" id="1432564"/>
    <lineage>
        <taxon>Bacteria</taxon>
        <taxon>Bacillati</taxon>
        <taxon>Actinomycetota</taxon>
        <taxon>Actinomycetes</taxon>
        <taxon>Micrococcales</taxon>
        <taxon>Dermabacteraceae</taxon>
        <taxon>Brachybacterium</taxon>
    </lineage>
</organism>
<evidence type="ECO:0000313" key="3">
    <source>
        <dbReference type="EMBL" id="MBB5832441.1"/>
    </source>
</evidence>
<gene>
    <name evidence="3" type="ORF">HNR70_002254</name>
</gene>
<dbReference type="EMBL" id="JACHLZ010000001">
    <property type="protein sequence ID" value="MBB5832441.1"/>
    <property type="molecule type" value="Genomic_DNA"/>
</dbReference>
<dbReference type="RefSeq" id="WP_184325773.1">
    <property type="nucleotide sequence ID" value="NZ_JACHLZ010000001.1"/>
</dbReference>
<feature type="transmembrane region" description="Helical" evidence="1">
    <location>
        <begin position="106"/>
        <end position="127"/>
    </location>
</feature>
<comment type="caution">
    <text evidence="3">The sequence shown here is derived from an EMBL/GenBank/DDBJ whole genome shotgun (WGS) entry which is preliminary data.</text>
</comment>